<dbReference type="PANTHER" id="PTHR33372:SF2">
    <property type="entry name" value="PROTEIN CHAPERONE-LIKE PROTEIN OF POR1, CHLOROPLASTIC"/>
    <property type="match status" value="1"/>
</dbReference>
<reference evidence="3" key="1">
    <citation type="submission" date="2021-01" db="EMBL/GenBank/DDBJ databases">
        <authorList>
            <person name="Corre E."/>
            <person name="Pelletier E."/>
            <person name="Niang G."/>
            <person name="Scheremetjew M."/>
            <person name="Finn R."/>
            <person name="Kale V."/>
            <person name="Holt S."/>
            <person name="Cochrane G."/>
            <person name="Meng A."/>
            <person name="Brown T."/>
            <person name="Cohen L."/>
        </authorList>
    </citation>
    <scope>NUCLEOTIDE SEQUENCE</scope>
    <source>
        <strain evidence="3">RCC1130</strain>
    </source>
</reference>
<keyword evidence="1" id="KW-0812">Transmembrane</keyword>
<accession>A0A7S0IS53</accession>
<dbReference type="GO" id="GO:0031969">
    <property type="term" value="C:chloroplast membrane"/>
    <property type="evidence" value="ECO:0007669"/>
    <property type="project" value="TreeGrafter"/>
</dbReference>
<evidence type="ECO:0000256" key="2">
    <source>
        <dbReference type="SAM" id="SignalP"/>
    </source>
</evidence>
<dbReference type="InterPro" id="IPR021788">
    <property type="entry name" value="CPP1-like"/>
</dbReference>
<keyword evidence="2" id="KW-0732">Signal</keyword>
<gene>
    <name evidence="3" type="ORF">CLEP1334_LOCUS5537</name>
</gene>
<name>A0A7S0IS53_9EUKA</name>
<proteinExistence type="predicted"/>
<feature type="chain" id="PRO_5031057699" description="J domain-containing protein" evidence="2">
    <location>
        <begin position="26"/>
        <end position="276"/>
    </location>
</feature>
<protein>
    <recommendedName>
        <fullName evidence="4">J domain-containing protein</fullName>
    </recommendedName>
</protein>
<feature type="signal peptide" evidence="2">
    <location>
        <begin position="1"/>
        <end position="25"/>
    </location>
</feature>
<dbReference type="InterPro" id="IPR036869">
    <property type="entry name" value="J_dom_sf"/>
</dbReference>
<dbReference type="InterPro" id="IPR001623">
    <property type="entry name" value="DnaJ_domain"/>
</dbReference>
<dbReference type="SUPFAM" id="SSF46565">
    <property type="entry name" value="Chaperone J-domain"/>
    <property type="match status" value="1"/>
</dbReference>
<dbReference type="CDD" id="cd06257">
    <property type="entry name" value="DnaJ"/>
    <property type="match status" value="1"/>
</dbReference>
<evidence type="ECO:0008006" key="4">
    <source>
        <dbReference type="Google" id="ProtNLM"/>
    </source>
</evidence>
<keyword evidence="1" id="KW-0472">Membrane</keyword>
<evidence type="ECO:0000313" key="3">
    <source>
        <dbReference type="EMBL" id="CAD8530285.1"/>
    </source>
</evidence>
<dbReference type="PANTHER" id="PTHR33372">
    <property type="match status" value="1"/>
</dbReference>
<dbReference type="AlphaFoldDB" id="A0A7S0IS53"/>
<keyword evidence="1" id="KW-1133">Transmembrane helix</keyword>
<evidence type="ECO:0000256" key="1">
    <source>
        <dbReference type="SAM" id="Phobius"/>
    </source>
</evidence>
<sequence length="276" mass="30562">MMRPTSTRLAQHSVCTVLFLSAAHALHLPHAAPAAASLRVRTMQPIMSISLPGFGGRRNQNQGPSEEMEGRYRLLGISADATYDEIESAYNTLAAKYAGETKRIIKLQVAKDKILEERLRQRMTGQLRSTVRDPFEDVAKKPFLKLPPWLESYAELPTRQDLLRNLAIFGTIGMLPAISRTWAQSSITLALFISIFLLYNRGAPDNSGGMEYEMRPTKVRPFLLTIGIVFMTAALTGVFSIVLAPFLGFFSQEHLISLCVCGGLCLAASSFKVHDE</sequence>
<feature type="transmembrane region" description="Helical" evidence="1">
    <location>
        <begin position="182"/>
        <end position="200"/>
    </location>
</feature>
<dbReference type="Pfam" id="PF11833">
    <property type="entry name" value="CPP1-like"/>
    <property type="match status" value="1"/>
</dbReference>
<organism evidence="3">
    <name type="scientific">Calcidiscus leptoporus</name>
    <dbReference type="NCBI Taxonomy" id="127549"/>
    <lineage>
        <taxon>Eukaryota</taxon>
        <taxon>Haptista</taxon>
        <taxon>Haptophyta</taxon>
        <taxon>Prymnesiophyceae</taxon>
        <taxon>Coccolithales</taxon>
        <taxon>Calcidiscaceae</taxon>
        <taxon>Calcidiscus</taxon>
    </lineage>
</organism>
<feature type="transmembrane region" description="Helical" evidence="1">
    <location>
        <begin position="221"/>
        <end position="249"/>
    </location>
</feature>
<dbReference type="EMBL" id="HBER01011135">
    <property type="protein sequence ID" value="CAD8530285.1"/>
    <property type="molecule type" value="Transcribed_RNA"/>
</dbReference>